<dbReference type="InterPro" id="IPR043915">
    <property type="entry name" value="P9_TM"/>
</dbReference>
<keyword evidence="1" id="KW-0812">Transmembrane</keyword>
<organism evidence="3">
    <name type="scientific">viral metagenome</name>
    <dbReference type="NCBI Taxonomy" id="1070528"/>
    <lineage>
        <taxon>unclassified sequences</taxon>
        <taxon>metagenomes</taxon>
        <taxon>organismal metagenomes</taxon>
    </lineage>
</organism>
<feature type="domain" description="Minor capsid protein P9 transmembrane helices" evidence="2">
    <location>
        <begin position="8"/>
        <end position="74"/>
    </location>
</feature>
<proteinExistence type="predicted"/>
<reference evidence="3" key="1">
    <citation type="journal article" date="2020" name="Nature">
        <title>Giant virus diversity and host interactions through global metagenomics.</title>
        <authorList>
            <person name="Schulz F."/>
            <person name="Roux S."/>
            <person name="Paez-Espino D."/>
            <person name="Jungbluth S."/>
            <person name="Walsh D.A."/>
            <person name="Denef V.J."/>
            <person name="McMahon K.D."/>
            <person name="Konstantinidis K.T."/>
            <person name="Eloe-Fadrosh E.A."/>
            <person name="Kyrpides N.C."/>
            <person name="Woyke T."/>
        </authorList>
    </citation>
    <scope>NUCLEOTIDE SEQUENCE</scope>
    <source>
        <strain evidence="3">GVMAG-M-3300018868-6</strain>
    </source>
</reference>
<protein>
    <recommendedName>
        <fullName evidence="2">Minor capsid protein P9 transmembrane helices domain-containing protein</fullName>
    </recommendedName>
</protein>
<feature type="transmembrane region" description="Helical" evidence="1">
    <location>
        <begin position="43"/>
        <end position="76"/>
    </location>
</feature>
<keyword evidence="1" id="KW-0472">Membrane</keyword>
<name>A0A6C0BUT3_9ZZZZ</name>
<dbReference type="EMBL" id="MN739253">
    <property type="protein sequence ID" value="QHS95531.1"/>
    <property type="molecule type" value="Genomic_DNA"/>
</dbReference>
<dbReference type="Pfam" id="PF19066">
    <property type="entry name" value="P9_TM"/>
    <property type="match status" value="1"/>
</dbReference>
<keyword evidence="1" id="KW-1133">Transmembrane helix</keyword>
<accession>A0A6C0BUT3</accession>
<evidence type="ECO:0000259" key="2">
    <source>
        <dbReference type="Pfam" id="PF19066"/>
    </source>
</evidence>
<evidence type="ECO:0000313" key="3">
    <source>
        <dbReference type="EMBL" id="QHS95531.1"/>
    </source>
</evidence>
<dbReference type="AlphaFoldDB" id="A0A6C0BUT3"/>
<sequence length="221" mass="24966">MTKTRAEFWLYNPMVLFKKEYLADLYPTESQSFVEKINAISRLIILLTIAGFVVTSAIKILVSGIIALSVLALFFISNERTKAHEKLKKEAFTSSDPAVYKETKQQFTVPTATNPLMNVLLTDYVDAPTRKHAAPSFNPAVEKEILEVAKDKAVNPRIFKDLGDNLAYETSLRNFHTNPSTTIPNDQKAFSEFCYGDMPSCKEGHALQCIKNNTQNRQVFY</sequence>
<evidence type="ECO:0000256" key="1">
    <source>
        <dbReference type="SAM" id="Phobius"/>
    </source>
</evidence>